<feature type="domain" description="HPt" evidence="17">
    <location>
        <begin position="985"/>
        <end position="1078"/>
    </location>
</feature>
<dbReference type="Gene3D" id="1.10.287.130">
    <property type="match status" value="1"/>
</dbReference>
<name>A0ABS3TVJ6_9PSED</name>
<accession>A0ABS3TVJ6</accession>
<dbReference type="Pfam" id="PF00072">
    <property type="entry name" value="Response_reg"/>
    <property type="match status" value="1"/>
</dbReference>
<evidence type="ECO:0000259" key="16">
    <source>
        <dbReference type="PROSITE" id="PS50110"/>
    </source>
</evidence>
<dbReference type="Pfam" id="PF01627">
    <property type="entry name" value="Hpt"/>
    <property type="match status" value="1"/>
</dbReference>
<dbReference type="InterPro" id="IPR036890">
    <property type="entry name" value="HATPase_C_sf"/>
</dbReference>
<feature type="domain" description="Histidine kinase" evidence="15">
    <location>
        <begin position="497"/>
        <end position="717"/>
    </location>
</feature>
<dbReference type="PRINTS" id="PR00344">
    <property type="entry name" value="BCTRLSENSOR"/>
</dbReference>
<feature type="transmembrane region" description="Helical" evidence="14">
    <location>
        <begin position="20"/>
        <end position="40"/>
    </location>
</feature>
<dbReference type="CDD" id="cd16922">
    <property type="entry name" value="HATPase_EvgS-ArcB-TorS-like"/>
    <property type="match status" value="1"/>
</dbReference>
<keyword evidence="7" id="KW-0547">Nucleotide-binding</keyword>
<dbReference type="InterPro" id="IPR001789">
    <property type="entry name" value="Sig_transdc_resp-reg_receiver"/>
</dbReference>
<evidence type="ECO:0000313" key="18">
    <source>
        <dbReference type="EMBL" id="MBO3277690.1"/>
    </source>
</evidence>
<evidence type="ECO:0000256" key="7">
    <source>
        <dbReference type="ARBA" id="ARBA00022741"/>
    </source>
</evidence>
<dbReference type="PROSITE" id="PS50894">
    <property type="entry name" value="HPT"/>
    <property type="match status" value="1"/>
</dbReference>
<keyword evidence="6 14" id="KW-0812">Transmembrane</keyword>
<dbReference type="Pfam" id="PF02518">
    <property type="entry name" value="HATPase_c"/>
    <property type="match status" value="1"/>
</dbReference>
<dbReference type="Pfam" id="PF00512">
    <property type="entry name" value="HisKA"/>
    <property type="match status" value="1"/>
</dbReference>
<evidence type="ECO:0000256" key="4">
    <source>
        <dbReference type="ARBA" id="ARBA00022475"/>
    </source>
</evidence>
<evidence type="ECO:0000259" key="17">
    <source>
        <dbReference type="PROSITE" id="PS50894"/>
    </source>
</evidence>
<dbReference type="InterPro" id="IPR003594">
    <property type="entry name" value="HATPase_dom"/>
</dbReference>
<comment type="catalytic activity">
    <reaction evidence="1">
        <text>ATP + protein L-histidine = ADP + protein N-phospho-L-histidine.</text>
        <dbReference type="EC" id="2.7.13.3"/>
    </reaction>
</comment>
<keyword evidence="9 14" id="KW-1133">Transmembrane helix</keyword>
<reference evidence="18 19" key="1">
    <citation type="submission" date="2020-12" db="EMBL/GenBank/DDBJ databases">
        <title>Pseudomonas schmalbachii sp. nov. isolated from millipede gut.</title>
        <authorList>
            <person name="Shelomi M."/>
        </authorList>
    </citation>
    <scope>NUCLEOTIDE SEQUENCE [LARGE SCALE GENOMIC DNA]</scope>
    <source>
        <strain evidence="18 19">Milli4</strain>
    </source>
</reference>
<keyword evidence="19" id="KW-1185">Reference proteome</keyword>
<dbReference type="PANTHER" id="PTHR45339:SF1">
    <property type="entry name" value="HYBRID SIGNAL TRANSDUCTION HISTIDINE KINASE J"/>
    <property type="match status" value="1"/>
</dbReference>
<dbReference type="Gene3D" id="1.20.120.160">
    <property type="entry name" value="HPT domain"/>
    <property type="match status" value="1"/>
</dbReference>
<dbReference type="SUPFAM" id="SSF55874">
    <property type="entry name" value="ATPase domain of HSP90 chaperone/DNA topoisomerase II/histidine kinase"/>
    <property type="match status" value="1"/>
</dbReference>
<protein>
    <recommendedName>
        <fullName evidence="3">histidine kinase</fullName>
        <ecNumber evidence="3">2.7.13.3</ecNumber>
    </recommendedName>
</protein>
<evidence type="ECO:0000256" key="6">
    <source>
        <dbReference type="ARBA" id="ARBA00022692"/>
    </source>
</evidence>
<dbReference type="SUPFAM" id="SSF47226">
    <property type="entry name" value="Histidine-containing phosphotransfer domain, HPT domain"/>
    <property type="match status" value="1"/>
</dbReference>
<proteinExistence type="predicted"/>
<dbReference type="SMART" id="SM00388">
    <property type="entry name" value="HisKA"/>
    <property type="match status" value="1"/>
</dbReference>
<keyword evidence="5 13" id="KW-0597">Phosphoprotein</keyword>
<organism evidence="18 19">
    <name type="scientific">Pseudomonas schmalbachii</name>
    <dbReference type="NCBI Taxonomy" id="2816993"/>
    <lineage>
        <taxon>Bacteria</taxon>
        <taxon>Pseudomonadati</taxon>
        <taxon>Pseudomonadota</taxon>
        <taxon>Gammaproteobacteria</taxon>
        <taxon>Pseudomonadales</taxon>
        <taxon>Pseudomonadaceae</taxon>
        <taxon>Pseudomonas</taxon>
    </lineage>
</organism>
<dbReference type="InterPro" id="IPR036641">
    <property type="entry name" value="HPT_dom_sf"/>
</dbReference>
<evidence type="ECO:0000313" key="19">
    <source>
        <dbReference type="Proteomes" id="UP000669060"/>
    </source>
</evidence>
<sequence>MDPENSSIRKLASTSLRLNIVLLCAISLALLLVGMCYWALERVVQEEKDKISFHFSRLMGDIREHESFLLRIAHQSDAATQKRDQDRVPLQRRLVMREGDLEIHEGREFSFSLPFTLVTREHATPSDMSGGPFSIGVLVANYYSSFWSTSSYPAPITVLVNLEGDTSLSVPSLSSAPGHGGLARDTYLEVIGRILERLHEKPPPRDDMRVHWGRAGAFYGGNQALLGYISIDLPDSLWWENSPSRHVVAITLLEMVRINDFVQLLGQRFFTELALMTPDGDVVYGPAALLQDTEEGLSLTSKGVLMKLDSQPEGGWVAVYRVDYESFFSYARWQLLGILAVLLGCIGGGWYASHWYSRRVVLPARQAHSEIVESEAFSRAVIQTAPVALCVLRRDTREVVLQNRLAELWLGDAQDIGRLSRDWDFSLLPEEAGGDICAVLGERYLYARFAPTRYHGEDVVLCAFNDITAHKDAQSALVEAKRSADAASEAKTLFLATMSHEIRTPLYGVLGTLELLGLTSLTRQQQEYLHTIQRSSSTLLQLISDILDVSKIEAGQMALEEVEFSPLELAEEVMRGHAAMAENKGLQLYACLDADLPGLLCGDAARIRQILNNLLSNALKFTDFGRVVLRLKVLERRDGQVELQWQVTDTGMGISREQQKRLFEPFYQAHGHQHTIGGTGLGLSICWNLCRMMNGSLRVVSEVGLGSSFSLGLRLEVVEERQRALEGIRLQADSIYLRAPARELAVSLGAWVERWGATGIVVDQLPDAPPPQAVLLDLLADSPAEPAWSGPRVCASPDGGYQPQAEGQGWRVSIHHLRGIGQALLLAQRGETELAQEEEPAPRLAGLGLRVLVAEDNPINQLLLREQLEQLGCSVTIAANGQEALQHWSPGAFDALLTDVNMPQMNGYELVRTLRQRDAQLPIIGVTANAMREEGERCMTVGMNAWLVKPMSLRTLHNALRKLCGEAALALVEPPEPAEAEGEDRIQVSPRMQELFIRTMRQDIQGVREALGQGDLGGVRQVVHRLRGALAVVQAHALADACGAMEETLLAEVPGSDLNAAVEALLGRMEKALEVLEG</sequence>
<feature type="transmembrane region" description="Helical" evidence="14">
    <location>
        <begin position="335"/>
        <end position="356"/>
    </location>
</feature>
<evidence type="ECO:0000256" key="10">
    <source>
        <dbReference type="ARBA" id="ARBA00023012"/>
    </source>
</evidence>
<dbReference type="Gene3D" id="3.30.565.10">
    <property type="entry name" value="Histidine kinase-like ATPase, C-terminal domain"/>
    <property type="match status" value="1"/>
</dbReference>
<dbReference type="CDD" id="cd00082">
    <property type="entry name" value="HisKA"/>
    <property type="match status" value="1"/>
</dbReference>
<evidence type="ECO:0000256" key="2">
    <source>
        <dbReference type="ARBA" id="ARBA00004651"/>
    </source>
</evidence>
<dbReference type="SUPFAM" id="SSF47384">
    <property type="entry name" value="Homodimeric domain of signal transducing histidine kinase"/>
    <property type="match status" value="1"/>
</dbReference>
<dbReference type="CDD" id="cd17546">
    <property type="entry name" value="REC_hyHK_CKI1_RcsC-like"/>
    <property type="match status" value="1"/>
</dbReference>
<evidence type="ECO:0000256" key="8">
    <source>
        <dbReference type="ARBA" id="ARBA00022840"/>
    </source>
</evidence>
<evidence type="ECO:0000256" key="5">
    <source>
        <dbReference type="ARBA" id="ARBA00022553"/>
    </source>
</evidence>
<evidence type="ECO:0000256" key="13">
    <source>
        <dbReference type="PROSITE-ProRule" id="PRU00169"/>
    </source>
</evidence>
<feature type="domain" description="Response regulatory" evidence="16">
    <location>
        <begin position="850"/>
        <end position="964"/>
    </location>
</feature>
<dbReference type="InterPro" id="IPR003661">
    <property type="entry name" value="HisK_dim/P_dom"/>
</dbReference>
<evidence type="ECO:0000256" key="1">
    <source>
        <dbReference type="ARBA" id="ARBA00000085"/>
    </source>
</evidence>
<dbReference type="Gene3D" id="3.40.50.2300">
    <property type="match status" value="1"/>
</dbReference>
<feature type="modified residue" description="Phosphohistidine" evidence="12">
    <location>
        <position position="1024"/>
    </location>
</feature>
<keyword evidence="8" id="KW-0067">ATP-binding</keyword>
<dbReference type="PANTHER" id="PTHR45339">
    <property type="entry name" value="HYBRID SIGNAL TRANSDUCTION HISTIDINE KINASE J"/>
    <property type="match status" value="1"/>
</dbReference>
<feature type="modified residue" description="4-aspartylphosphate" evidence="13">
    <location>
        <position position="899"/>
    </location>
</feature>
<dbReference type="PROSITE" id="PS50110">
    <property type="entry name" value="RESPONSE_REGULATORY"/>
    <property type="match status" value="1"/>
</dbReference>
<evidence type="ECO:0000256" key="14">
    <source>
        <dbReference type="SAM" id="Phobius"/>
    </source>
</evidence>
<evidence type="ECO:0000256" key="3">
    <source>
        <dbReference type="ARBA" id="ARBA00012438"/>
    </source>
</evidence>
<dbReference type="RefSeq" id="WP_208316081.1">
    <property type="nucleotide sequence ID" value="NZ_JAELYA010000009.1"/>
</dbReference>
<keyword evidence="11 14" id="KW-0472">Membrane</keyword>
<dbReference type="InterPro" id="IPR011006">
    <property type="entry name" value="CheY-like_superfamily"/>
</dbReference>
<dbReference type="SMART" id="SM00387">
    <property type="entry name" value="HATPase_c"/>
    <property type="match status" value="1"/>
</dbReference>
<comment type="caution">
    <text evidence="18">The sequence shown here is derived from an EMBL/GenBank/DDBJ whole genome shotgun (WGS) entry which is preliminary data.</text>
</comment>
<dbReference type="EMBL" id="JAELYA010000009">
    <property type="protein sequence ID" value="MBO3277690.1"/>
    <property type="molecule type" value="Genomic_DNA"/>
</dbReference>
<evidence type="ECO:0000256" key="12">
    <source>
        <dbReference type="PROSITE-ProRule" id="PRU00110"/>
    </source>
</evidence>
<dbReference type="InterPro" id="IPR008207">
    <property type="entry name" value="Sig_transdc_His_kin_Hpt_dom"/>
</dbReference>
<comment type="subcellular location">
    <subcellularLocation>
        <location evidence="2">Cell membrane</location>
        <topology evidence="2">Multi-pass membrane protein</topology>
    </subcellularLocation>
</comment>
<dbReference type="SMART" id="SM00448">
    <property type="entry name" value="REC"/>
    <property type="match status" value="1"/>
</dbReference>
<dbReference type="PROSITE" id="PS50109">
    <property type="entry name" value="HIS_KIN"/>
    <property type="match status" value="1"/>
</dbReference>
<dbReference type="SUPFAM" id="SSF52172">
    <property type="entry name" value="CheY-like"/>
    <property type="match status" value="1"/>
</dbReference>
<evidence type="ECO:0000256" key="9">
    <source>
        <dbReference type="ARBA" id="ARBA00022989"/>
    </source>
</evidence>
<gene>
    <name evidence="18" type="ORF">JFY56_20955</name>
</gene>
<dbReference type="Proteomes" id="UP000669060">
    <property type="component" value="Unassembled WGS sequence"/>
</dbReference>
<dbReference type="InterPro" id="IPR005467">
    <property type="entry name" value="His_kinase_dom"/>
</dbReference>
<keyword evidence="4" id="KW-1003">Cell membrane</keyword>
<evidence type="ECO:0000256" key="11">
    <source>
        <dbReference type="ARBA" id="ARBA00023136"/>
    </source>
</evidence>
<dbReference type="InterPro" id="IPR004358">
    <property type="entry name" value="Sig_transdc_His_kin-like_C"/>
</dbReference>
<evidence type="ECO:0000259" key="15">
    <source>
        <dbReference type="PROSITE" id="PS50109"/>
    </source>
</evidence>
<keyword evidence="10" id="KW-0902">Two-component regulatory system</keyword>
<dbReference type="EC" id="2.7.13.3" evidence="3"/>
<dbReference type="InterPro" id="IPR036097">
    <property type="entry name" value="HisK_dim/P_sf"/>
</dbReference>